<dbReference type="EMBL" id="JANHOG010000785">
    <property type="protein sequence ID" value="KAJ3551552.1"/>
    <property type="molecule type" value="Genomic_DNA"/>
</dbReference>
<evidence type="ECO:0000313" key="2">
    <source>
        <dbReference type="Proteomes" id="UP001148662"/>
    </source>
</evidence>
<proteinExistence type="predicted"/>
<gene>
    <name evidence="1" type="ORF">NM688_g4638</name>
</gene>
<protein>
    <submittedName>
        <fullName evidence="1">Uncharacterized protein</fullName>
    </submittedName>
</protein>
<dbReference type="Proteomes" id="UP001148662">
    <property type="component" value="Unassembled WGS sequence"/>
</dbReference>
<accession>A0ACC1T2D8</accession>
<comment type="caution">
    <text evidence="1">The sequence shown here is derived from an EMBL/GenBank/DDBJ whole genome shotgun (WGS) entry which is preliminary data.</text>
</comment>
<sequence length="400" mass="43755">MSNSSSTPNSVVIDTFQTDLAYNYCITAALAFVSYEYLITLRHEYEFLRMRKWTAATWLFLANRYLMLIVMIVQVLPTSAGTYVCRPSLLTFEGVLIDLPLAIPAVFSALRVFALLNRAYLTAGLVILLGLVPVGSNVYQDSQNTYQYVDNSVLGSSCYVLYNFSAICADGTCPRSLALASLLAPIAADIITIATTWIKTYRHVRQATSIGMSAGYSETLLEYGTLYFVIICVMNIAELLVYLVPAFQLANPLSIFSTTLPNVVISRFLINLRYANSSEHSDGAHFSQFSIPAFSVPSLPAIISVLGEPLTSGYDEELNEGEPNSAGFCEDCSEVPNHGDNEGASGALYASSPETRRYEDSLRGVSGHISARPAFRVSDEPGLTSRRVPVRSNSRPARNS</sequence>
<keyword evidence="2" id="KW-1185">Reference proteome</keyword>
<organism evidence="1 2">
    <name type="scientific">Phlebia brevispora</name>
    <dbReference type="NCBI Taxonomy" id="194682"/>
    <lineage>
        <taxon>Eukaryota</taxon>
        <taxon>Fungi</taxon>
        <taxon>Dikarya</taxon>
        <taxon>Basidiomycota</taxon>
        <taxon>Agaricomycotina</taxon>
        <taxon>Agaricomycetes</taxon>
        <taxon>Polyporales</taxon>
        <taxon>Meruliaceae</taxon>
        <taxon>Phlebia</taxon>
    </lineage>
</organism>
<reference evidence="1" key="1">
    <citation type="submission" date="2022-07" db="EMBL/GenBank/DDBJ databases">
        <title>Genome Sequence of Phlebia brevispora.</title>
        <authorList>
            <person name="Buettner E."/>
        </authorList>
    </citation>
    <scope>NUCLEOTIDE SEQUENCE</scope>
    <source>
        <strain evidence="1">MPL23</strain>
    </source>
</reference>
<evidence type="ECO:0000313" key="1">
    <source>
        <dbReference type="EMBL" id="KAJ3551552.1"/>
    </source>
</evidence>
<name>A0ACC1T2D8_9APHY</name>